<dbReference type="Gene3D" id="3.90.470.10">
    <property type="entry name" value="Ribosomal protein L22/L17"/>
    <property type="match status" value="1"/>
</dbReference>
<geneLocation type="chloroplast" evidence="13"/>
<dbReference type="InterPro" id="IPR018260">
    <property type="entry name" value="Ribosomal_uL22_CS"/>
</dbReference>
<evidence type="ECO:0000256" key="1">
    <source>
        <dbReference type="ARBA" id="ARBA00003478"/>
    </source>
</evidence>
<dbReference type="PANTHER" id="PTHR13501:SF10">
    <property type="entry name" value="LARGE RIBOSOMAL SUBUNIT PROTEIN UL22M"/>
    <property type="match status" value="1"/>
</dbReference>
<reference evidence="13" key="1">
    <citation type="submission" date="2018-12" db="EMBL/GenBank/DDBJ databases">
        <authorList>
            <person name="Zha X."/>
        </authorList>
    </citation>
    <scope>NUCLEOTIDE SEQUENCE</scope>
</reference>
<evidence type="ECO:0000256" key="9">
    <source>
        <dbReference type="ARBA" id="ARBA00035285"/>
    </source>
</evidence>
<sequence length="169" mass="19995">MMRKDLTPYVQAAAVGQNIRMSPDKARIIIDQIRYRPYEEALMILELMPYRAAYPIYKLVYSAAANASHNKGLNKAKLFVCTAVVNESTTVKKFKPRARGRSYQIKRRTCNITIVLRDIFLYRDYLIKYHPSSYPPLPEKYIPNNNKDTKKSKWEKWTQWLKWGKWNKS</sequence>
<keyword evidence="4 13" id="KW-0934">Plastid</keyword>
<name>A0A8A2Z0B3_TRITE</name>
<comment type="subunit">
    <text evidence="10">Part of the 50S ribosomal subunit.</text>
</comment>
<comment type="subcellular location">
    <subcellularLocation>
        <location evidence="10 12">Plastid</location>
        <location evidence="10 12">Chloroplast</location>
    </subcellularLocation>
</comment>
<evidence type="ECO:0000256" key="2">
    <source>
        <dbReference type="ARBA" id="ARBA00003611"/>
    </source>
</evidence>
<keyword evidence="7 10" id="KW-0689">Ribosomal protein</keyword>
<comment type="function">
    <text evidence="1 10 12">The globular domain of the protein is located near the polypeptide exit tunnel on the outside of the subunit, while an extended beta-hairpin is found that lines the wall of the exit tunnel in the center of the 70S ribosome.</text>
</comment>
<protein>
    <recommendedName>
        <fullName evidence="9 10">Large ribosomal subunit protein uL22c</fullName>
    </recommendedName>
</protein>
<comment type="function">
    <text evidence="2 10 12">This protein binds specifically to 23S rRNA.</text>
</comment>
<evidence type="ECO:0000256" key="8">
    <source>
        <dbReference type="ARBA" id="ARBA00023274"/>
    </source>
</evidence>
<dbReference type="GO" id="GO:0003735">
    <property type="term" value="F:structural constituent of ribosome"/>
    <property type="evidence" value="ECO:0007669"/>
    <property type="project" value="InterPro"/>
</dbReference>
<evidence type="ECO:0000256" key="7">
    <source>
        <dbReference type="ARBA" id="ARBA00022980"/>
    </source>
</evidence>
<dbReference type="InterPro" id="IPR036394">
    <property type="entry name" value="Ribosomal_uL22_sf"/>
</dbReference>
<dbReference type="PANTHER" id="PTHR13501">
    <property type="entry name" value="CHLOROPLAST 50S RIBOSOMAL PROTEIN L22-RELATED"/>
    <property type="match status" value="1"/>
</dbReference>
<dbReference type="SUPFAM" id="SSF54843">
    <property type="entry name" value="Ribosomal protein L22"/>
    <property type="match status" value="1"/>
</dbReference>
<dbReference type="NCBIfam" id="TIGR01044">
    <property type="entry name" value="rplV_bact"/>
    <property type="match status" value="1"/>
</dbReference>
<dbReference type="InterPro" id="IPR001063">
    <property type="entry name" value="Ribosomal_uL22"/>
</dbReference>
<keyword evidence="5 10" id="KW-0699">rRNA-binding</keyword>
<dbReference type="GO" id="GO:0009507">
    <property type="term" value="C:chloroplast"/>
    <property type="evidence" value="ECO:0007669"/>
    <property type="project" value="UniProtKB-SubCell"/>
</dbReference>
<dbReference type="PROSITE" id="PS00464">
    <property type="entry name" value="RIBOSOMAL_L22"/>
    <property type="match status" value="1"/>
</dbReference>
<evidence type="ECO:0000256" key="10">
    <source>
        <dbReference type="HAMAP-Rule" id="MF_01331"/>
    </source>
</evidence>
<dbReference type="EMBL" id="MK341055">
    <property type="protein sequence ID" value="QSX43064.1"/>
    <property type="molecule type" value="Genomic_DNA"/>
</dbReference>
<accession>A0A8A2Z0B3</accession>
<evidence type="ECO:0000313" key="13">
    <source>
        <dbReference type="EMBL" id="QSX43064.1"/>
    </source>
</evidence>
<organism evidence="13">
    <name type="scientific">Tribulus terrestris</name>
    <name type="common">Puncture vine</name>
    <dbReference type="NCBI Taxonomy" id="210369"/>
    <lineage>
        <taxon>Eukaryota</taxon>
        <taxon>Viridiplantae</taxon>
        <taxon>Streptophyta</taxon>
        <taxon>Embryophyta</taxon>
        <taxon>Tracheophyta</taxon>
        <taxon>Spermatophyta</taxon>
        <taxon>Magnoliopsida</taxon>
        <taxon>eudicotyledons</taxon>
        <taxon>Gunneridae</taxon>
        <taxon>Pentapetalae</taxon>
        <taxon>rosids</taxon>
        <taxon>fabids</taxon>
        <taxon>Zygophyllales</taxon>
        <taxon>Zygophyllaceae</taxon>
        <taxon>Tribuloideae</taxon>
        <taxon>Tribulus</taxon>
    </lineage>
</organism>
<dbReference type="CDD" id="cd00336">
    <property type="entry name" value="Ribosomal_L22"/>
    <property type="match status" value="1"/>
</dbReference>
<dbReference type="InterPro" id="IPR005727">
    <property type="entry name" value="Ribosomal_uL22_bac/chlpt-type"/>
</dbReference>
<reference evidence="13" key="2">
    <citation type="submission" date="2021-03" db="EMBL/GenBank/DDBJ databases">
        <title>Complete Chloroplast Genome of Tribulus terrester.</title>
        <authorList>
            <person name="Xi Z."/>
        </authorList>
    </citation>
    <scope>NUCLEOTIDE SEQUENCE</scope>
</reference>
<keyword evidence="13" id="KW-0150">Chloroplast</keyword>
<gene>
    <name evidence="10 13" type="primary">rpl22</name>
</gene>
<dbReference type="InterPro" id="IPR047867">
    <property type="entry name" value="Ribosomal_uL22_bac/org-type"/>
</dbReference>
<evidence type="ECO:0000256" key="4">
    <source>
        <dbReference type="ARBA" id="ARBA00022640"/>
    </source>
</evidence>
<evidence type="ECO:0000256" key="6">
    <source>
        <dbReference type="ARBA" id="ARBA00022884"/>
    </source>
</evidence>
<keyword evidence="8 10" id="KW-0687">Ribonucleoprotein</keyword>
<dbReference type="GeneID" id="54095781"/>
<dbReference type="GO" id="GO:0006412">
    <property type="term" value="P:translation"/>
    <property type="evidence" value="ECO:0007669"/>
    <property type="project" value="UniProtKB-UniRule"/>
</dbReference>
<dbReference type="HAMAP" id="MF_01331_B">
    <property type="entry name" value="Ribosomal_uL22_B"/>
    <property type="match status" value="1"/>
</dbReference>
<comment type="similarity">
    <text evidence="3 10 11">Belongs to the universal ribosomal protein uL22 family.</text>
</comment>
<keyword evidence="6 10" id="KW-0694">RNA-binding</keyword>
<evidence type="ECO:0000256" key="5">
    <source>
        <dbReference type="ARBA" id="ARBA00022730"/>
    </source>
</evidence>
<evidence type="ECO:0000256" key="3">
    <source>
        <dbReference type="ARBA" id="ARBA00009451"/>
    </source>
</evidence>
<dbReference type="GO" id="GO:0019843">
    <property type="term" value="F:rRNA binding"/>
    <property type="evidence" value="ECO:0007669"/>
    <property type="project" value="UniProtKB-UniRule"/>
</dbReference>
<dbReference type="GO" id="GO:0015934">
    <property type="term" value="C:large ribosomal subunit"/>
    <property type="evidence" value="ECO:0007669"/>
    <property type="project" value="InterPro"/>
</dbReference>
<dbReference type="AlphaFoldDB" id="A0A8A2Z0B3"/>
<proteinExistence type="inferred from homology"/>
<evidence type="ECO:0000256" key="12">
    <source>
        <dbReference type="RuleBase" id="RU004009"/>
    </source>
</evidence>
<dbReference type="Pfam" id="PF00237">
    <property type="entry name" value="Ribosomal_L22"/>
    <property type="match status" value="1"/>
</dbReference>
<dbReference type="RefSeq" id="YP_009745534.1">
    <property type="nucleotide sequence ID" value="NC_046758.1"/>
</dbReference>
<evidence type="ECO:0000256" key="11">
    <source>
        <dbReference type="RuleBase" id="RU004005"/>
    </source>
</evidence>